<sequence length="295" mass="30471">MAANMNRNEKENGLPILYPLAGQQAKKSSRSAGVGGGLSCAVGNCFAQQTNGRRATLTPSPMAAKIGHHGLTAEDKENSNIEAALEGIATLKEVLSRKNSAHELDVEVTSKSLRMRHNHVKPPRADTPPVRIFAKLENILSESARPSPNQSASEASSAFTLKDAVAGVGTPGSTPTHANAMAQQGHMQVTPPTANSAAFGGFVDLGPLHSSSSSAHTPVKQVSPLAKGVHDGSPTSMLVHSLFLKAQERAGGASDGEARGKGLGGRAQAVAGFLGALALVALCRMAGGSRTRRRI</sequence>
<protein>
    <submittedName>
        <fullName evidence="2">Uncharacterized protein</fullName>
    </submittedName>
</protein>
<keyword evidence="1" id="KW-0472">Membrane</keyword>
<dbReference type="EMBL" id="HBHZ01004760">
    <property type="protein sequence ID" value="CAE0190601.1"/>
    <property type="molecule type" value="Transcribed_RNA"/>
</dbReference>
<reference evidence="2" key="1">
    <citation type="submission" date="2021-01" db="EMBL/GenBank/DDBJ databases">
        <authorList>
            <person name="Corre E."/>
            <person name="Pelletier E."/>
            <person name="Niang G."/>
            <person name="Scheremetjew M."/>
            <person name="Finn R."/>
            <person name="Kale V."/>
            <person name="Holt S."/>
            <person name="Cochrane G."/>
            <person name="Meng A."/>
            <person name="Brown T."/>
            <person name="Cohen L."/>
        </authorList>
    </citation>
    <scope>NUCLEOTIDE SEQUENCE</scope>
    <source>
        <strain evidence="2">RCC1871</strain>
    </source>
</reference>
<dbReference type="Proteomes" id="UP001472866">
    <property type="component" value="Chromosome 15"/>
</dbReference>
<evidence type="ECO:0000313" key="2">
    <source>
        <dbReference type="EMBL" id="CAE0190601.1"/>
    </source>
</evidence>
<keyword evidence="4" id="KW-1185">Reference proteome</keyword>
<evidence type="ECO:0000256" key="1">
    <source>
        <dbReference type="SAM" id="Phobius"/>
    </source>
</evidence>
<accession>A0A7S3CAZ7</accession>
<name>A0A7S3CAZ7_9CHLO</name>
<evidence type="ECO:0000313" key="3">
    <source>
        <dbReference type="EMBL" id="WZN66592.1"/>
    </source>
</evidence>
<keyword evidence="1" id="KW-1133">Transmembrane helix</keyword>
<keyword evidence="1" id="KW-0812">Transmembrane</keyword>
<feature type="transmembrane region" description="Helical" evidence="1">
    <location>
        <begin position="269"/>
        <end position="287"/>
    </location>
</feature>
<reference evidence="3 4" key="2">
    <citation type="submission" date="2024-03" db="EMBL/GenBank/DDBJ databases">
        <title>Complete genome sequence of the green alga Chloropicon roscoffensis RCC1871.</title>
        <authorList>
            <person name="Lemieux C."/>
            <person name="Pombert J.-F."/>
            <person name="Otis C."/>
            <person name="Turmel M."/>
        </authorList>
    </citation>
    <scope>NUCLEOTIDE SEQUENCE [LARGE SCALE GENOMIC DNA]</scope>
    <source>
        <strain evidence="3 4">RCC1871</strain>
    </source>
</reference>
<dbReference type="AlphaFoldDB" id="A0A7S3CAZ7"/>
<proteinExistence type="predicted"/>
<dbReference type="EMBL" id="CP151515">
    <property type="protein sequence ID" value="WZN66592.1"/>
    <property type="molecule type" value="Genomic_DNA"/>
</dbReference>
<evidence type="ECO:0000313" key="4">
    <source>
        <dbReference type="Proteomes" id="UP001472866"/>
    </source>
</evidence>
<organism evidence="2">
    <name type="scientific">Chloropicon roscoffensis</name>
    <dbReference type="NCBI Taxonomy" id="1461544"/>
    <lineage>
        <taxon>Eukaryota</taxon>
        <taxon>Viridiplantae</taxon>
        <taxon>Chlorophyta</taxon>
        <taxon>Chloropicophyceae</taxon>
        <taxon>Chloropicales</taxon>
        <taxon>Chloropicaceae</taxon>
        <taxon>Chloropicon</taxon>
    </lineage>
</organism>
<gene>
    <name evidence="2" type="ORF">CROS1456_LOCUS3691</name>
    <name evidence="3" type="ORF">HKI87_15g81590</name>
</gene>